<gene>
    <name evidence="1" type="ORF">F5148DRAFT_979857</name>
</gene>
<evidence type="ECO:0000313" key="2">
    <source>
        <dbReference type="Proteomes" id="UP001207468"/>
    </source>
</evidence>
<organism evidence="1 2">
    <name type="scientific">Russula earlei</name>
    <dbReference type="NCBI Taxonomy" id="71964"/>
    <lineage>
        <taxon>Eukaryota</taxon>
        <taxon>Fungi</taxon>
        <taxon>Dikarya</taxon>
        <taxon>Basidiomycota</taxon>
        <taxon>Agaricomycotina</taxon>
        <taxon>Agaricomycetes</taxon>
        <taxon>Russulales</taxon>
        <taxon>Russulaceae</taxon>
        <taxon>Russula</taxon>
    </lineage>
</organism>
<comment type="caution">
    <text evidence="1">The sequence shown here is derived from an EMBL/GenBank/DDBJ whole genome shotgun (WGS) entry which is preliminary data.</text>
</comment>
<keyword evidence="1" id="KW-0418">Kinase</keyword>
<proteinExistence type="predicted"/>
<dbReference type="Proteomes" id="UP001207468">
    <property type="component" value="Unassembled WGS sequence"/>
</dbReference>
<reference evidence="1" key="1">
    <citation type="submission" date="2021-03" db="EMBL/GenBank/DDBJ databases">
        <title>Evolutionary priming and transition to the ectomycorrhizal habit in an iconic lineage of mushroom-forming fungi: is preadaptation a requirement?</title>
        <authorList>
            <consortium name="DOE Joint Genome Institute"/>
            <person name="Looney B.P."/>
            <person name="Miyauchi S."/>
            <person name="Morin E."/>
            <person name="Drula E."/>
            <person name="Courty P.E."/>
            <person name="Chicoki N."/>
            <person name="Fauchery L."/>
            <person name="Kohler A."/>
            <person name="Kuo A."/>
            <person name="LaButti K."/>
            <person name="Pangilinan J."/>
            <person name="Lipzen A."/>
            <person name="Riley R."/>
            <person name="Andreopoulos W."/>
            <person name="He G."/>
            <person name="Johnson J."/>
            <person name="Barry K.W."/>
            <person name="Grigoriev I.V."/>
            <person name="Nagy L."/>
            <person name="Hibbett D."/>
            <person name="Henrissat B."/>
            <person name="Matheny P.B."/>
            <person name="Labbe J."/>
            <person name="Martin A.F."/>
        </authorList>
    </citation>
    <scope>NUCLEOTIDE SEQUENCE</scope>
    <source>
        <strain evidence="1">BPL698</strain>
    </source>
</reference>
<sequence length="273" mass="31053">MDPFEVRMQFLSLIRKLNASQQSIQKVVGFALKFFSQCGEDLWDCIVEECQKGSINNRINILYLLDSLCEASLLAKSRPSALGQGVQPECSFYVDYVGRDLSKIVEFVVPEGRIGLPNLMSTKQILEDWRSKRVLDPQKVDDALESLNTRNVGGENSPPPSPLARAPQRQEALPRDEIFKRIEADRERHKRLRERRWVQPILHAPAHAAPLASFMPLTDDADGAEELTIDIEFENEWETTSDWNEDDDEAVAEENDLCYTRSTTRSEAPMDVS</sequence>
<protein>
    <submittedName>
        <fullName evidence="1">CTD kinase subunit gamma CTK3-domain-containing protein</fullName>
    </submittedName>
</protein>
<dbReference type="EMBL" id="JAGFNK010000093">
    <property type="protein sequence ID" value="KAI9508383.1"/>
    <property type="molecule type" value="Genomic_DNA"/>
</dbReference>
<name>A0ACC0U9J6_9AGAM</name>
<keyword evidence="2" id="KW-1185">Reference proteome</keyword>
<evidence type="ECO:0000313" key="1">
    <source>
        <dbReference type="EMBL" id="KAI9508383.1"/>
    </source>
</evidence>
<accession>A0ACC0U9J6</accession>
<keyword evidence="1" id="KW-0808">Transferase</keyword>